<feature type="compositionally biased region" description="Basic and acidic residues" evidence="1">
    <location>
        <begin position="206"/>
        <end position="215"/>
    </location>
</feature>
<dbReference type="InterPro" id="IPR046796">
    <property type="entry name" value="Transposase_32_dom"/>
</dbReference>
<name>A0A7J0FR82_9ERIC</name>
<feature type="region of interest" description="Disordered" evidence="1">
    <location>
        <begin position="259"/>
        <end position="288"/>
    </location>
</feature>
<comment type="caution">
    <text evidence="3">The sequence shown here is derived from an EMBL/GenBank/DDBJ whole genome shotgun (WGS) entry which is preliminary data.</text>
</comment>
<dbReference type="Proteomes" id="UP000585474">
    <property type="component" value="Unassembled WGS sequence"/>
</dbReference>
<feature type="domain" description="Putative plant transposon protein" evidence="2">
    <location>
        <begin position="29"/>
        <end position="197"/>
    </location>
</feature>
<reference evidence="3 4" key="1">
    <citation type="submission" date="2019-07" db="EMBL/GenBank/DDBJ databases">
        <title>De Novo Assembly of kiwifruit Actinidia rufa.</title>
        <authorList>
            <person name="Sugita-Konishi S."/>
            <person name="Sato K."/>
            <person name="Mori E."/>
            <person name="Abe Y."/>
            <person name="Kisaki G."/>
            <person name="Hamano K."/>
            <person name="Suezawa K."/>
            <person name="Otani M."/>
            <person name="Fukuda T."/>
            <person name="Manabe T."/>
            <person name="Gomi K."/>
            <person name="Tabuchi M."/>
            <person name="Akimitsu K."/>
            <person name="Kataoka I."/>
        </authorList>
    </citation>
    <scope>NUCLEOTIDE SEQUENCE [LARGE SCALE GENOMIC DNA]</scope>
    <source>
        <strain evidence="4">cv. Fuchu</strain>
    </source>
</reference>
<dbReference type="EMBL" id="BJWL01000014">
    <property type="protein sequence ID" value="GFZ01084.1"/>
    <property type="molecule type" value="Genomic_DNA"/>
</dbReference>
<feature type="region of interest" description="Disordered" evidence="1">
    <location>
        <begin position="200"/>
        <end position="227"/>
    </location>
</feature>
<accession>A0A7J0FR82</accession>
<evidence type="ECO:0000256" key="1">
    <source>
        <dbReference type="SAM" id="MobiDB-lite"/>
    </source>
</evidence>
<dbReference type="OrthoDB" id="848707at2759"/>
<proteinExistence type="predicted"/>
<evidence type="ECO:0000313" key="4">
    <source>
        <dbReference type="Proteomes" id="UP000585474"/>
    </source>
</evidence>
<evidence type="ECO:0000259" key="2">
    <source>
        <dbReference type="Pfam" id="PF20167"/>
    </source>
</evidence>
<evidence type="ECO:0000313" key="3">
    <source>
        <dbReference type="EMBL" id="GFZ01084.1"/>
    </source>
</evidence>
<keyword evidence="4" id="KW-1185">Reference proteome</keyword>
<organism evidence="3 4">
    <name type="scientific">Actinidia rufa</name>
    <dbReference type="NCBI Taxonomy" id="165716"/>
    <lineage>
        <taxon>Eukaryota</taxon>
        <taxon>Viridiplantae</taxon>
        <taxon>Streptophyta</taxon>
        <taxon>Embryophyta</taxon>
        <taxon>Tracheophyta</taxon>
        <taxon>Spermatophyta</taxon>
        <taxon>Magnoliopsida</taxon>
        <taxon>eudicotyledons</taxon>
        <taxon>Gunneridae</taxon>
        <taxon>Pentapetalae</taxon>
        <taxon>asterids</taxon>
        <taxon>Ericales</taxon>
        <taxon>Actinidiaceae</taxon>
        <taxon>Actinidia</taxon>
    </lineage>
</organism>
<gene>
    <name evidence="3" type="ORF">Acr_14g0007190</name>
</gene>
<dbReference type="AlphaFoldDB" id="A0A7J0FR82"/>
<dbReference type="Pfam" id="PF20167">
    <property type="entry name" value="Transposase_32"/>
    <property type="match status" value="1"/>
</dbReference>
<protein>
    <recommendedName>
        <fullName evidence="2">Putative plant transposon protein domain-containing protein</fullName>
    </recommendedName>
</protein>
<sequence length="288" mass="32782">MNPMLMNPIWHSIQALSKNAGPNACTWVEWISTSSNEIYSKLVRLFYCNLEVGNLYTLEYTIDSKVRGKTIVLTPTTLSEITGIANEGELVFISKPSQLKEYVSKSTMYDVIAGENIVKVTETVHLKKEFRLFHRYIAHNIISKAGHFNQVTTLDAFIIYKAAIDEPLNLNYIILKEMADVRNHNTRAFPYGALLTKQGIDFDPSGEEKEEKEGVNDMNEDVNQDPPYYADPNLDLLQLPWGDDENLHQKESFQIEIPMEEDPPRHKTHPFQEGTPSHGGVPSWAIEL</sequence>